<dbReference type="InterPro" id="IPR000816">
    <property type="entry name" value="Peptidase_C15"/>
</dbReference>
<dbReference type="InterPro" id="IPR036440">
    <property type="entry name" value="Peptidase_C15-like_sf"/>
</dbReference>
<dbReference type="RefSeq" id="XP_031870108.1">
    <property type="nucleotide sequence ID" value="XM_032013508.1"/>
</dbReference>
<keyword evidence="5" id="KW-0788">Thiol protease</keyword>
<dbReference type="GeneID" id="43597734"/>
<keyword evidence="3" id="KW-0645">Protease</keyword>
<dbReference type="AlphaFoldDB" id="A0A370TPL4"/>
<gene>
    <name evidence="6" type="ORF">BP5553_04885</name>
</gene>
<dbReference type="GO" id="GO:0004177">
    <property type="term" value="F:aminopeptidase activity"/>
    <property type="evidence" value="ECO:0007669"/>
    <property type="project" value="UniProtKB-KW"/>
</dbReference>
<dbReference type="Pfam" id="PF01470">
    <property type="entry name" value="Peptidase_C15"/>
    <property type="match status" value="1"/>
</dbReference>
<proteinExistence type="inferred from homology"/>
<evidence type="ECO:0000313" key="6">
    <source>
        <dbReference type="EMBL" id="RDL37452.1"/>
    </source>
</evidence>
<evidence type="ECO:0000256" key="4">
    <source>
        <dbReference type="ARBA" id="ARBA00022801"/>
    </source>
</evidence>
<dbReference type="GO" id="GO:0006508">
    <property type="term" value="P:proteolysis"/>
    <property type="evidence" value="ECO:0007669"/>
    <property type="project" value="UniProtKB-KW"/>
</dbReference>
<keyword evidence="7" id="KW-1185">Reference proteome</keyword>
<evidence type="ECO:0000256" key="5">
    <source>
        <dbReference type="ARBA" id="ARBA00022807"/>
    </source>
</evidence>
<dbReference type="EMBL" id="NPIC01000003">
    <property type="protein sequence ID" value="RDL37452.1"/>
    <property type="molecule type" value="Genomic_DNA"/>
</dbReference>
<evidence type="ECO:0000256" key="3">
    <source>
        <dbReference type="ARBA" id="ARBA00022670"/>
    </source>
</evidence>
<dbReference type="PANTHER" id="PTHR23402:SF1">
    <property type="entry name" value="PYROGLUTAMYL-PEPTIDASE I"/>
    <property type="match status" value="1"/>
</dbReference>
<protein>
    <submittedName>
        <fullName evidence="6">Pyrrolidone carboxyl peptidase (Pyroglutamate aminopeptidase)</fullName>
    </submittedName>
</protein>
<comment type="similarity">
    <text evidence="1">Belongs to the peptidase C15 family.</text>
</comment>
<dbReference type="SUPFAM" id="SSF53182">
    <property type="entry name" value="Pyrrolidone carboxyl peptidase (pyroglutamate aminopeptidase)"/>
    <property type="match status" value="1"/>
</dbReference>
<dbReference type="GO" id="GO:0005829">
    <property type="term" value="C:cytosol"/>
    <property type="evidence" value="ECO:0007669"/>
    <property type="project" value="InterPro"/>
</dbReference>
<dbReference type="GO" id="GO:0016920">
    <property type="term" value="F:pyroglutamyl-peptidase activity"/>
    <property type="evidence" value="ECO:0007669"/>
    <property type="project" value="InterPro"/>
</dbReference>
<organism evidence="6 7">
    <name type="scientific">Venustampulla echinocandica</name>
    <dbReference type="NCBI Taxonomy" id="2656787"/>
    <lineage>
        <taxon>Eukaryota</taxon>
        <taxon>Fungi</taxon>
        <taxon>Dikarya</taxon>
        <taxon>Ascomycota</taxon>
        <taxon>Pezizomycotina</taxon>
        <taxon>Leotiomycetes</taxon>
        <taxon>Helotiales</taxon>
        <taxon>Pleuroascaceae</taxon>
        <taxon>Venustampulla</taxon>
    </lineage>
</organism>
<dbReference type="Proteomes" id="UP000254866">
    <property type="component" value="Unassembled WGS sequence"/>
</dbReference>
<keyword evidence="4" id="KW-0378">Hydrolase</keyword>
<evidence type="ECO:0000313" key="7">
    <source>
        <dbReference type="Proteomes" id="UP000254866"/>
    </source>
</evidence>
<sequence>MSHENEDTNLTVLVTGFGAFQDIKINPSWEIVSQLPSSTTHKGQGIRIITHPAPFKAAYHDLLNVVPKLLEQVSPDIVLHMGLAVERDYFAVEKGADRDGYHQYPDVARKVFTKVENKKVWGKSPARLDSCLELENVVGMWRAGAGKGTDVRMSDDVGAYVCGFVYYLTLEYFYRKGEKEKSILFMHVPPLNGEAEIEKGKRVTLAMIHAMAECSRK</sequence>
<dbReference type="PRINTS" id="PR00706">
    <property type="entry name" value="PYROGLUPTASE"/>
</dbReference>
<dbReference type="PANTHER" id="PTHR23402">
    <property type="entry name" value="PROTEASE FAMILY C15 PYROGLUTAMYL-PEPTIDASE I-RELATED"/>
    <property type="match status" value="1"/>
</dbReference>
<comment type="caution">
    <text evidence="6">The sequence shown here is derived from an EMBL/GenBank/DDBJ whole genome shotgun (WGS) entry which is preliminary data.</text>
</comment>
<dbReference type="Gene3D" id="3.40.630.20">
    <property type="entry name" value="Peptidase C15, pyroglutamyl peptidase I-like"/>
    <property type="match status" value="1"/>
</dbReference>
<reference evidence="6 7" key="1">
    <citation type="journal article" date="2018" name="IMA Fungus">
        <title>IMA Genome-F 9: Draft genome sequence of Annulohypoxylon stygium, Aspergillus mulundensis, Berkeleyomyces basicola (syn. Thielaviopsis basicola), Ceratocystis smalleyi, two Cercospora beticola strains, Coleophoma cylindrospora, Fusarium fracticaudum, Phialophora cf. hyalina, and Morchella septimelata.</title>
        <authorList>
            <person name="Wingfield B.D."/>
            <person name="Bills G.F."/>
            <person name="Dong Y."/>
            <person name="Huang W."/>
            <person name="Nel W.J."/>
            <person name="Swalarsk-Parry B.S."/>
            <person name="Vaghefi N."/>
            <person name="Wilken P.M."/>
            <person name="An Z."/>
            <person name="de Beer Z.W."/>
            <person name="De Vos L."/>
            <person name="Chen L."/>
            <person name="Duong T.A."/>
            <person name="Gao Y."/>
            <person name="Hammerbacher A."/>
            <person name="Kikkert J.R."/>
            <person name="Li Y."/>
            <person name="Li H."/>
            <person name="Li K."/>
            <person name="Li Q."/>
            <person name="Liu X."/>
            <person name="Ma X."/>
            <person name="Naidoo K."/>
            <person name="Pethybridge S.J."/>
            <person name="Sun J."/>
            <person name="Steenkamp E.T."/>
            <person name="van der Nest M.A."/>
            <person name="van Wyk S."/>
            <person name="Wingfield M.J."/>
            <person name="Xiong C."/>
            <person name="Yue Q."/>
            <person name="Zhang X."/>
        </authorList>
    </citation>
    <scope>NUCLEOTIDE SEQUENCE [LARGE SCALE GENOMIC DNA]</scope>
    <source>
        <strain evidence="6 7">BP 5553</strain>
    </source>
</reference>
<accession>A0A370TPL4</accession>
<keyword evidence="6" id="KW-0031">Aminopeptidase</keyword>
<name>A0A370TPL4_9HELO</name>
<dbReference type="InterPro" id="IPR016125">
    <property type="entry name" value="Peptidase_C15-like"/>
</dbReference>
<evidence type="ECO:0000256" key="2">
    <source>
        <dbReference type="ARBA" id="ARBA00022490"/>
    </source>
</evidence>
<dbReference type="OrthoDB" id="407146at2759"/>
<keyword evidence="2" id="KW-0963">Cytoplasm</keyword>
<evidence type="ECO:0000256" key="1">
    <source>
        <dbReference type="ARBA" id="ARBA00006641"/>
    </source>
</evidence>